<reference evidence="10 11" key="2">
    <citation type="submission" date="2019-09" db="EMBL/GenBank/DDBJ databases">
        <title>Complete Genome Sequence and Methylome Analysis of free living Spirochaetas.</title>
        <authorList>
            <person name="Leshcheva N."/>
            <person name="Mikheeva N."/>
        </authorList>
    </citation>
    <scope>NUCLEOTIDE SEQUENCE [LARGE SCALE GENOMIC DNA]</scope>
    <source>
        <strain evidence="10 11">P</strain>
    </source>
</reference>
<evidence type="ECO:0000256" key="1">
    <source>
        <dbReference type="ARBA" id="ARBA00022490"/>
    </source>
</evidence>
<dbReference type="NCBIfam" id="TIGR01027">
    <property type="entry name" value="proB"/>
    <property type="match status" value="1"/>
</dbReference>
<organism evidence="10 11">
    <name type="scientific">Thiospirochaeta perfilievii</name>
    <dbReference type="NCBI Taxonomy" id="252967"/>
    <lineage>
        <taxon>Bacteria</taxon>
        <taxon>Pseudomonadati</taxon>
        <taxon>Spirochaetota</taxon>
        <taxon>Spirochaetia</taxon>
        <taxon>Spirochaetales</taxon>
        <taxon>Spirochaetaceae</taxon>
        <taxon>Thiospirochaeta</taxon>
    </lineage>
</organism>
<comment type="caution">
    <text evidence="8">Lacks conserved residue(s) required for the propagation of feature annotation.</text>
</comment>
<dbReference type="RefSeq" id="WP_149568747.1">
    <property type="nucleotide sequence ID" value="NZ_CP035807.1"/>
</dbReference>
<dbReference type="OrthoDB" id="9804434at2"/>
<keyword evidence="6 8" id="KW-0418">Kinase</keyword>
<feature type="binding site" evidence="8">
    <location>
        <position position="6"/>
    </location>
    <ligand>
        <name>ATP</name>
        <dbReference type="ChEBI" id="CHEBI:30616"/>
    </ligand>
</feature>
<dbReference type="EMBL" id="CP035807">
    <property type="protein sequence ID" value="QEN05509.1"/>
    <property type="molecule type" value="Genomic_DNA"/>
</dbReference>
<dbReference type="InterPro" id="IPR011529">
    <property type="entry name" value="Glu_5kinase"/>
</dbReference>
<dbReference type="PANTHER" id="PTHR43654:SF1">
    <property type="entry name" value="ISOPENTENYL PHOSPHATE KINASE"/>
    <property type="match status" value="1"/>
</dbReference>
<dbReference type="Gene3D" id="3.40.1160.10">
    <property type="entry name" value="Acetylglutamate kinase-like"/>
    <property type="match status" value="1"/>
</dbReference>
<dbReference type="FunFam" id="3.40.1160.10:FF:000006">
    <property type="entry name" value="Glutamate 5-kinase"/>
    <property type="match status" value="1"/>
</dbReference>
<dbReference type="GO" id="GO:0005829">
    <property type="term" value="C:cytosol"/>
    <property type="evidence" value="ECO:0007669"/>
    <property type="project" value="TreeGrafter"/>
</dbReference>
<evidence type="ECO:0000256" key="5">
    <source>
        <dbReference type="ARBA" id="ARBA00022741"/>
    </source>
</evidence>
<evidence type="ECO:0000259" key="9">
    <source>
        <dbReference type="Pfam" id="PF00696"/>
    </source>
</evidence>
<feature type="binding site" evidence="8">
    <location>
        <position position="148"/>
    </location>
    <ligand>
        <name>substrate</name>
    </ligand>
</feature>
<dbReference type="PROSITE" id="PS00902">
    <property type="entry name" value="GLUTAMATE_5_KINASE"/>
    <property type="match status" value="1"/>
</dbReference>
<evidence type="ECO:0000256" key="7">
    <source>
        <dbReference type="ARBA" id="ARBA00022840"/>
    </source>
</evidence>
<dbReference type="HAMAP" id="MF_00456">
    <property type="entry name" value="ProB"/>
    <property type="match status" value="1"/>
</dbReference>
<dbReference type="GO" id="GO:0005524">
    <property type="term" value="F:ATP binding"/>
    <property type="evidence" value="ECO:0007669"/>
    <property type="project" value="UniProtKB-KW"/>
</dbReference>
<evidence type="ECO:0000313" key="10">
    <source>
        <dbReference type="EMBL" id="QEN05509.1"/>
    </source>
</evidence>
<dbReference type="InterPro" id="IPR041739">
    <property type="entry name" value="G5K_ProB"/>
</dbReference>
<dbReference type="Pfam" id="PF00696">
    <property type="entry name" value="AA_kinase"/>
    <property type="match status" value="1"/>
</dbReference>
<evidence type="ECO:0000256" key="8">
    <source>
        <dbReference type="HAMAP-Rule" id="MF_00456"/>
    </source>
</evidence>
<gene>
    <name evidence="8 10" type="primary">proB</name>
    <name evidence="10" type="ORF">EW093_12550</name>
</gene>
<reference evidence="10 11" key="1">
    <citation type="submission" date="2019-02" db="EMBL/GenBank/DDBJ databases">
        <authorList>
            <person name="Fomenkov A."/>
            <person name="Dubinina G."/>
            <person name="Grabovich M."/>
            <person name="Vincze T."/>
            <person name="Roberts R.J."/>
        </authorList>
    </citation>
    <scope>NUCLEOTIDE SEQUENCE [LARGE SCALE GENOMIC DNA]</scope>
    <source>
        <strain evidence="10 11">P</strain>
    </source>
</reference>
<comment type="function">
    <text evidence="8">Catalyzes the transfer of a phosphate group to glutamate to form L-glutamate 5-phosphate.</text>
</comment>
<dbReference type="PIRSF" id="PIRSF000729">
    <property type="entry name" value="GK"/>
    <property type="match status" value="1"/>
</dbReference>
<feature type="binding site" evidence="8">
    <location>
        <position position="45"/>
    </location>
    <ligand>
        <name>substrate</name>
    </ligand>
</feature>
<dbReference type="CDD" id="cd04242">
    <property type="entry name" value="AAK_G5K_ProB"/>
    <property type="match status" value="1"/>
</dbReference>
<dbReference type="EC" id="2.7.2.11" evidence="8"/>
<dbReference type="InterPro" id="IPR036393">
    <property type="entry name" value="AceGlu_kinase-like_sf"/>
</dbReference>
<dbReference type="PANTHER" id="PTHR43654">
    <property type="entry name" value="GLUTAMATE 5-KINASE"/>
    <property type="match status" value="1"/>
</dbReference>
<dbReference type="InterPro" id="IPR019797">
    <property type="entry name" value="Glutamate_5-kinase_CS"/>
</dbReference>
<evidence type="ECO:0000256" key="6">
    <source>
        <dbReference type="ARBA" id="ARBA00022777"/>
    </source>
</evidence>
<proteinExistence type="inferred from homology"/>
<protein>
    <recommendedName>
        <fullName evidence="8">Glutamate 5-kinase</fullName>
        <ecNumber evidence="8">2.7.2.11</ecNumber>
    </recommendedName>
    <alternativeName>
        <fullName evidence="8">Gamma-glutamyl kinase</fullName>
        <shortName evidence="8">GK</shortName>
    </alternativeName>
</protein>
<dbReference type="UniPathway" id="UPA00098">
    <property type="reaction ID" value="UER00359"/>
</dbReference>
<sequence>MRIVVKIGSALISRGCSINYNWIGDKIKEISALMKAGHEVVLVSSGSVAAGMEVRNVKVRPKDTVELQLLSGQGQVKLMEFYRNWFRDESIFVAQILVTHHNFATSKEKQSVHNIIEAYLKRGILPIMNENDLVNKEELDYERLFTDNDILSSLIAKEMEADLLLMLTDVDGLYDGNPKKDKSAKLIELVEKIDDSVKDMATPETNSLGLGGMISKVTAAETCTKAGIDTIVASGHKNLTEIINGLVPRTLFKA</sequence>
<comment type="catalytic activity">
    <reaction evidence="8">
        <text>L-glutamate + ATP = L-glutamyl 5-phosphate + ADP</text>
        <dbReference type="Rhea" id="RHEA:14877"/>
        <dbReference type="ChEBI" id="CHEBI:29985"/>
        <dbReference type="ChEBI" id="CHEBI:30616"/>
        <dbReference type="ChEBI" id="CHEBI:58274"/>
        <dbReference type="ChEBI" id="CHEBI:456216"/>
        <dbReference type="EC" id="2.7.2.11"/>
    </reaction>
</comment>
<dbReference type="Proteomes" id="UP000323824">
    <property type="component" value="Chromosome"/>
</dbReference>
<feature type="binding site" evidence="8">
    <location>
        <position position="132"/>
    </location>
    <ligand>
        <name>substrate</name>
    </ligand>
</feature>
<dbReference type="SUPFAM" id="SSF53633">
    <property type="entry name" value="Carbamate kinase-like"/>
    <property type="match status" value="1"/>
</dbReference>
<keyword evidence="7 8" id="KW-0067">ATP-binding</keyword>
<keyword evidence="5 8" id="KW-0547">Nucleotide-binding</keyword>
<feature type="domain" description="Aspartate/glutamate/uridylate kinase" evidence="9">
    <location>
        <begin position="1"/>
        <end position="234"/>
    </location>
</feature>
<keyword evidence="4 8" id="KW-0808">Transferase</keyword>
<dbReference type="AlphaFoldDB" id="A0A5C1QER8"/>
<comment type="similarity">
    <text evidence="8">Belongs to the glutamate 5-kinase family.</text>
</comment>
<name>A0A5C1QER8_9SPIO</name>
<dbReference type="GO" id="GO:0055129">
    <property type="term" value="P:L-proline biosynthetic process"/>
    <property type="evidence" value="ECO:0007669"/>
    <property type="project" value="UniProtKB-UniRule"/>
</dbReference>
<dbReference type="GO" id="GO:0004349">
    <property type="term" value="F:glutamate 5-kinase activity"/>
    <property type="evidence" value="ECO:0007669"/>
    <property type="project" value="UniProtKB-UniRule"/>
</dbReference>
<evidence type="ECO:0000256" key="4">
    <source>
        <dbReference type="ARBA" id="ARBA00022679"/>
    </source>
</evidence>
<keyword evidence="3 8" id="KW-0641">Proline biosynthesis</keyword>
<accession>A0A5C1QER8</accession>
<dbReference type="InterPro" id="IPR001048">
    <property type="entry name" value="Asp/Glu/Uridylate_kinase"/>
</dbReference>
<dbReference type="PRINTS" id="PR00474">
    <property type="entry name" value="GLU5KINASE"/>
</dbReference>
<comment type="subcellular location">
    <subcellularLocation>
        <location evidence="8">Cytoplasm</location>
    </subcellularLocation>
</comment>
<evidence type="ECO:0000313" key="11">
    <source>
        <dbReference type="Proteomes" id="UP000323824"/>
    </source>
</evidence>
<dbReference type="InterPro" id="IPR005715">
    <property type="entry name" value="Glu_5kinase/COase_Synthase"/>
</dbReference>
<evidence type="ECO:0000256" key="2">
    <source>
        <dbReference type="ARBA" id="ARBA00022605"/>
    </source>
</evidence>
<keyword evidence="1 8" id="KW-0963">Cytoplasm</keyword>
<feature type="binding site" evidence="8">
    <location>
        <begin position="168"/>
        <end position="169"/>
    </location>
    <ligand>
        <name>ATP</name>
        <dbReference type="ChEBI" id="CHEBI:30616"/>
    </ligand>
</feature>
<evidence type="ECO:0000256" key="3">
    <source>
        <dbReference type="ARBA" id="ARBA00022650"/>
    </source>
</evidence>
<comment type="pathway">
    <text evidence="8">Amino-acid biosynthesis; L-proline biosynthesis; L-glutamate 5-semialdehyde from L-glutamate: step 1/2.</text>
</comment>
<dbReference type="KEGG" id="sper:EW093_12550"/>
<keyword evidence="11" id="KW-1185">Reference proteome</keyword>
<keyword evidence="2 8" id="KW-0028">Amino-acid biosynthesis</keyword>
<dbReference type="InterPro" id="IPR001057">
    <property type="entry name" value="Glu/AcGlu_kinase"/>
</dbReference>